<reference evidence="2" key="1">
    <citation type="journal article" date="2012" name="Nature">
        <title>The oyster genome reveals stress adaptation and complexity of shell formation.</title>
        <authorList>
            <person name="Zhang G."/>
            <person name="Fang X."/>
            <person name="Guo X."/>
            <person name="Li L."/>
            <person name="Luo R."/>
            <person name="Xu F."/>
            <person name="Yang P."/>
            <person name="Zhang L."/>
            <person name="Wang X."/>
            <person name="Qi H."/>
            <person name="Xiong Z."/>
            <person name="Que H."/>
            <person name="Xie Y."/>
            <person name="Holland P.W."/>
            <person name="Paps J."/>
            <person name="Zhu Y."/>
            <person name="Wu F."/>
            <person name="Chen Y."/>
            <person name="Wang J."/>
            <person name="Peng C."/>
            <person name="Meng J."/>
            <person name="Yang L."/>
            <person name="Liu J."/>
            <person name="Wen B."/>
            <person name="Zhang N."/>
            <person name="Huang Z."/>
            <person name="Zhu Q."/>
            <person name="Feng Y."/>
            <person name="Mount A."/>
            <person name="Hedgecock D."/>
            <person name="Xu Z."/>
            <person name="Liu Y."/>
            <person name="Domazet-Loso T."/>
            <person name="Du Y."/>
            <person name="Sun X."/>
            <person name="Zhang S."/>
            <person name="Liu B."/>
            <person name="Cheng P."/>
            <person name="Jiang X."/>
            <person name="Li J."/>
            <person name="Fan D."/>
            <person name="Wang W."/>
            <person name="Fu W."/>
            <person name="Wang T."/>
            <person name="Wang B."/>
            <person name="Zhang J."/>
            <person name="Peng Z."/>
            <person name="Li Y."/>
            <person name="Li N."/>
            <person name="Wang J."/>
            <person name="Chen M."/>
            <person name="He Y."/>
            <person name="Tan F."/>
            <person name="Song X."/>
            <person name="Zheng Q."/>
            <person name="Huang R."/>
            <person name="Yang H."/>
            <person name="Du X."/>
            <person name="Chen L."/>
            <person name="Yang M."/>
            <person name="Gaffney P.M."/>
            <person name="Wang S."/>
            <person name="Luo L."/>
            <person name="She Z."/>
            <person name="Ming Y."/>
            <person name="Huang W."/>
            <person name="Zhang S."/>
            <person name="Huang B."/>
            <person name="Zhang Y."/>
            <person name="Qu T."/>
            <person name="Ni P."/>
            <person name="Miao G."/>
            <person name="Wang J."/>
            <person name="Wang Q."/>
            <person name="Steinberg C.E."/>
            <person name="Wang H."/>
            <person name="Li N."/>
            <person name="Qian L."/>
            <person name="Zhang G."/>
            <person name="Li Y."/>
            <person name="Yang H."/>
            <person name="Liu X."/>
            <person name="Wang J."/>
            <person name="Yin Y."/>
            <person name="Wang J."/>
        </authorList>
    </citation>
    <scope>NUCLEOTIDE SEQUENCE [LARGE SCALE GENOMIC DNA]</scope>
    <source>
        <strain evidence="2">05x7-T-G4-1.051#20</strain>
    </source>
</reference>
<dbReference type="InterPro" id="IPR016186">
    <property type="entry name" value="C-type_lectin-like/link_sf"/>
</dbReference>
<sequence>MKNAKSQLLLLIIAFWASSEGYGFGVWLGLTDLQREGQYVAMSDARRPRYSNWVRGEPNNGNRQEHCAMYWIARRGWNDTVCTGRMNYIYLRLPDDLKIGNIENIVNLILLMTQSCLLKPRSLHNTVY</sequence>
<organism evidence="2">
    <name type="scientific">Magallana gigas</name>
    <name type="common">Pacific oyster</name>
    <name type="synonym">Crassostrea gigas</name>
    <dbReference type="NCBI Taxonomy" id="29159"/>
    <lineage>
        <taxon>Eukaryota</taxon>
        <taxon>Metazoa</taxon>
        <taxon>Spiralia</taxon>
        <taxon>Lophotrochozoa</taxon>
        <taxon>Mollusca</taxon>
        <taxon>Bivalvia</taxon>
        <taxon>Autobranchia</taxon>
        <taxon>Pteriomorphia</taxon>
        <taxon>Ostreida</taxon>
        <taxon>Ostreoidea</taxon>
        <taxon>Ostreidae</taxon>
        <taxon>Magallana</taxon>
    </lineage>
</organism>
<dbReference type="PROSITE" id="PS50041">
    <property type="entry name" value="C_TYPE_LECTIN_2"/>
    <property type="match status" value="1"/>
</dbReference>
<dbReference type="AlphaFoldDB" id="K1Q6M3"/>
<gene>
    <name evidence="2" type="ORF">CGI_10002529</name>
</gene>
<proteinExistence type="predicted"/>
<evidence type="ECO:0000313" key="2">
    <source>
        <dbReference type="EMBL" id="EKC29538.1"/>
    </source>
</evidence>
<evidence type="ECO:0000256" key="1">
    <source>
        <dbReference type="ARBA" id="ARBA00022734"/>
    </source>
</evidence>
<dbReference type="InterPro" id="IPR016187">
    <property type="entry name" value="CTDL_fold"/>
</dbReference>
<dbReference type="GO" id="GO:0005615">
    <property type="term" value="C:extracellular space"/>
    <property type="evidence" value="ECO:0007669"/>
    <property type="project" value="TreeGrafter"/>
</dbReference>
<dbReference type="HOGENOM" id="CLU_1961690_0_0_1"/>
<dbReference type="GO" id="GO:0030246">
    <property type="term" value="F:carbohydrate binding"/>
    <property type="evidence" value="ECO:0007669"/>
    <property type="project" value="UniProtKB-KW"/>
</dbReference>
<dbReference type="InParanoid" id="K1Q6M3"/>
<dbReference type="PANTHER" id="PTHR22799">
    <property type="entry name" value="TETRANECTIN-RELATED"/>
    <property type="match status" value="1"/>
</dbReference>
<dbReference type="InterPro" id="IPR001304">
    <property type="entry name" value="C-type_lectin-like"/>
</dbReference>
<dbReference type="SUPFAM" id="SSF56436">
    <property type="entry name" value="C-type lectin-like"/>
    <property type="match status" value="1"/>
</dbReference>
<accession>K1Q6M3</accession>
<protein>
    <submittedName>
        <fullName evidence="2">Collectin-10</fullName>
    </submittedName>
</protein>
<dbReference type="InterPro" id="IPR051663">
    <property type="entry name" value="CLec_Tetranectin-domain"/>
</dbReference>
<dbReference type="Gene3D" id="3.10.100.10">
    <property type="entry name" value="Mannose-Binding Protein A, subunit A"/>
    <property type="match status" value="1"/>
</dbReference>
<dbReference type="EMBL" id="JH816665">
    <property type="protein sequence ID" value="EKC29538.1"/>
    <property type="molecule type" value="Genomic_DNA"/>
</dbReference>
<dbReference type="Pfam" id="PF00059">
    <property type="entry name" value="Lectin_C"/>
    <property type="match status" value="1"/>
</dbReference>
<dbReference type="PANTHER" id="PTHR22799:SF6">
    <property type="entry name" value="C-TYPE LECTIN DOMAIN FAMILY 4 MEMBER M-LIKE"/>
    <property type="match status" value="1"/>
</dbReference>
<name>K1Q6M3_MAGGI</name>
<keyword evidence="1" id="KW-0430">Lectin</keyword>